<keyword evidence="6 16" id="KW-0479">Metal-binding</keyword>
<feature type="zinc finger region" evidence="16">
    <location>
        <begin position="25"/>
        <end position="61"/>
    </location>
</feature>
<protein>
    <recommendedName>
        <fullName evidence="16 17">Protein E6</fullName>
    </recommendedName>
</protein>
<evidence type="ECO:0000256" key="2">
    <source>
        <dbReference type="ARBA" id="ARBA00022518"/>
    </source>
</evidence>
<comment type="subunit">
    <text evidence="16">Forms homodimers. Interacts with ubiquitin-protein ligase UBE3A/E6-AP; this interaction stimulates UBE3A ubiquitin activity. Interacts with host BAK1.</text>
</comment>
<evidence type="ECO:0000256" key="9">
    <source>
        <dbReference type="ARBA" id="ARBA00023015"/>
    </source>
</evidence>
<dbReference type="InterPro" id="IPR038575">
    <property type="entry name" value="E6_sf"/>
</dbReference>
<dbReference type="GO" id="GO:0006355">
    <property type="term" value="P:regulation of DNA-templated transcription"/>
    <property type="evidence" value="ECO:0007669"/>
    <property type="project" value="UniProtKB-UniRule"/>
</dbReference>
<evidence type="ECO:0000256" key="14">
    <source>
        <dbReference type="ARBA" id="ARBA00023280"/>
    </source>
</evidence>
<keyword evidence="12 16" id="KW-0804">Transcription</keyword>
<accession>A0A2Z2JN86</accession>
<keyword evidence="9 16" id="KW-0805">Transcription regulation</keyword>
<comment type="caution">
    <text evidence="16">Lacks conserved residue(s) required for the propagation of feature annotation.</text>
</comment>
<evidence type="ECO:0000256" key="8">
    <source>
        <dbReference type="ARBA" id="ARBA00022833"/>
    </source>
</evidence>
<comment type="function">
    <text evidence="16">Plays a major role in the induction and maintenance of cellular transformation. E6 associates with host UBE3A/E6-AP ubiquitin-protein ligase and modulates its activity. Protects host keratinocytes from apoptosis by mediating the degradation of host BAK1. May also inhibit host immune response.</text>
</comment>
<keyword evidence="10 16" id="KW-0238">DNA-binding</keyword>
<dbReference type="GO" id="GO:0052170">
    <property type="term" value="P:symbiont-mediated suppression of host innate immune response"/>
    <property type="evidence" value="ECO:0007669"/>
    <property type="project" value="UniProtKB-KW"/>
</dbReference>
<evidence type="ECO:0000256" key="12">
    <source>
        <dbReference type="ARBA" id="ARBA00023163"/>
    </source>
</evidence>
<evidence type="ECO:0000256" key="17">
    <source>
        <dbReference type="RuleBase" id="RU363123"/>
    </source>
</evidence>
<sequence length="137" mass="15889">MERPLTLRDLASSRDTSVDDLQIQCRFCDRRLGLYEKLVFEQCQLRVIYRLGRAYAACPSCVKIVSRIEFAVGVEACFAAGYIESLQGETLFEVDLRCVSCLKPLDRYERAFCYHTNSLIYVVRGRHRALCYLCHLF</sequence>
<dbReference type="GO" id="GO:0039648">
    <property type="term" value="P:symbiont-mediated perturbation of host ubiquitin-like protein modification"/>
    <property type="evidence" value="ECO:0007669"/>
    <property type="project" value="UniProtKB-UniRule"/>
</dbReference>
<keyword evidence="11 16" id="KW-0010">Activator</keyword>
<gene>
    <name evidence="16" type="primary">E6</name>
</gene>
<comment type="subcellular location">
    <subcellularLocation>
        <location evidence="16 17">Host cytoplasm</location>
    </subcellularLocation>
    <subcellularLocation>
        <location evidence="16 17">Host nucleus</location>
    </subcellularLocation>
</comment>
<dbReference type="GO" id="GO:0052150">
    <property type="term" value="P:symbiont-mediated perturbation of host apoptosis"/>
    <property type="evidence" value="ECO:0007669"/>
    <property type="project" value="UniProtKB-KW"/>
</dbReference>
<dbReference type="EMBL" id="KX434767">
    <property type="protein sequence ID" value="ART66901.1"/>
    <property type="molecule type" value="Genomic_DNA"/>
</dbReference>
<keyword evidence="4 16" id="KW-0945">Host-virus interaction</keyword>
<keyword evidence="7 16" id="KW-0863">Zinc-finger</keyword>
<evidence type="ECO:0000256" key="6">
    <source>
        <dbReference type="ARBA" id="ARBA00022723"/>
    </source>
</evidence>
<dbReference type="GO" id="GO:0042025">
    <property type="term" value="C:host cell nucleus"/>
    <property type="evidence" value="ECO:0007669"/>
    <property type="project" value="UniProtKB-SubCell"/>
</dbReference>
<dbReference type="InterPro" id="IPR001334">
    <property type="entry name" value="E6"/>
</dbReference>
<feature type="zinc finger region" evidence="16">
    <location>
        <begin position="98"/>
        <end position="134"/>
    </location>
</feature>
<name>A0A2Z2JN86_9PAPI</name>
<evidence type="ECO:0000313" key="18">
    <source>
        <dbReference type="EMBL" id="ART66901.1"/>
    </source>
</evidence>
<keyword evidence="14 16" id="KW-0899">Viral immunoevasion</keyword>
<evidence type="ECO:0000256" key="11">
    <source>
        <dbReference type="ARBA" id="ARBA00023159"/>
    </source>
</evidence>
<keyword evidence="5 16" id="KW-1090">Inhibition of host innate immune response by virus</keyword>
<organism evidence="18">
    <name type="scientific">Bat papillomavirus</name>
    <dbReference type="NCBI Taxonomy" id="2004707"/>
    <lineage>
        <taxon>Viruses</taxon>
        <taxon>Monodnaviria</taxon>
        <taxon>Shotokuvirae</taxon>
        <taxon>Cossaviricota</taxon>
        <taxon>Papovaviricetes</taxon>
        <taxon>Zurhausenvirales</taxon>
        <taxon>Papillomaviridae</taxon>
    </lineage>
</organism>
<evidence type="ECO:0000256" key="1">
    <source>
        <dbReference type="ARBA" id="ARBA00006346"/>
    </source>
</evidence>
<dbReference type="Gene3D" id="3.30.240.40">
    <property type="entry name" value="E6 early regulatory protein"/>
    <property type="match status" value="2"/>
</dbReference>
<evidence type="ECO:0000256" key="3">
    <source>
        <dbReference type="ARBA" id="ARBA00022562"/>
    </source>
</evidence>
<keyword evidence="2 16" id="KW-0244">Early protein</keyword>
<dbReference type="HAMAP" id="MF_04006">
    <property type="entry name" value="HPV_E6"/>
    <property type="match status" value="1"/>
</dbReference>
<keyword evidence="15 16" id="KW-1119">Modulation of host cell apoptosis by virus</keyword>
<comment type="similarity">
    <text evidence="1 16 17">Belongs to the papillomaviridae E6 protein family.</text>
</comment>
<dbReference type="Pfam" id="PF00518">
    <property type="entry name" value="E6"/>
    <property type="match status" value="1"/>
</dbReference>
<keyword evidence="13 16" id="KW-1035">Host cytoplasm</keyword>
<evidence type="ECO:0000256" key="5">
    <source>
        <dbReference type="ARBA" id="ARBA00022632"/>
    </source>
</evidence>
<dbReference type="SUPFAM" id="SSF161229">
    <property type="entry name" value="E6 C-terminal domain-like"/>
    <property type="match status" value="2"/>
</dbReference>
<dbReference type="GO" id="GO:0030430">
    <property type="term" value="C:host cell cytoplasm"/>
    <property type="evidence" value="ECO:0007669"/>
    <property type="project" value="UniProtKB-SubCell"/>
</dbReference>
<evidence type="ECO:0000256" key="4">
    <source>
        <dbReference type="ARBA" id="ARBA00022581"/>
    </source>
</evidence>
<evidence type="ECO:0000256" key="10">
    <source>
        <dbReference type="ARBA" id="ARBA00023125"/>
    </source>
</evidence>
<reference evidence="18" key="1">
    <citation type="submission" date="2016-06" db="EMBL/GenBank/DDBJ databases">
        <title>Viral metagenomics study of bats from Saudi Arabia.</title>
        <authorList>
            <person name="Mishra N."/>
            <person name="Williams S.H."/>
            <person name="Lipkin W.I."/>
        </authorList>
    </citation>
    <scope>NUCLEOTIDE SEQUENCE</scope>
    <source>
        <strain evidence="18">KSA433</strain>
    </source>
</reference>
<proteinExistence type="inferred from homology"/>
<keyword evidence="8 16" id="KW-0862">Zinc</keyword>
<evidence type="ECO:0000256" key="15">
    <source>
        <dbReference type="ARBA" id="ARBA00023323"/>
    </source>
</evidence>
<dbReference type="GO" id="GO:0008270">
    <property type="term" value="F:zinc ion binding"/>
    <property type="evidence" value="ECO:0007669"/>
    <property type="project" value="UniProtKB-KW"/>
</dbReference>
<dbReference type="GO" id="GO:0003677">
    <property type="term" value="F:DNA binding"/>
    <property type="evidence" value="ECO:0007669"/>
    <property type="project" value="UniProtKB-UniRule"/>
</dbReference>
<evidence type="ECO:0000256" key="7">
    <source>
        <dbReference type="ARBA" id="ARBA00022771"/>
    </source>
</evidence>
<keyword evidence="3 16" id="KW-1048">Host nucleus</keyword>
<dbReference type="GO" id="GO:0006351">
    <property type="term" value="P:DNA-templated transcription"/>
    <property type="evidence" value="ECO:0007669"/>
    <property type="project" value="UniProtKB-UniRule"/>
</dbReference>
<dbReference type="GO" id="GO:0039502">
    <property type="term" value="P:symbiont-mediated suppression of host type I interferon-mediated signaling pathway"/>
    <property type="evidence" value="ECO:0007669"/>
    <property type="project" value="UniProtKB-UniRule"/>
</dbReference>
<evidence type="ECO:0000256" key="13">
    <source>
        <dbReference type="ARBA" id="ARBA00023200"/>
    </source>
</evidence>
<evidence type="ECO:0000256" key="16">
    <source>
        <dbReference type="HAMAP-Rule" id="MF_04006"/>
    </source>
</evidence>